<gene>
    <name evidence="3" type="ORF">Z519_12166</name>
</gene>
<accession>A0A0D2H1V1</accession>
<keyword evidence="4" id="KW-1185">Reference proteome</keyword>
<dbReference type="SUPFAM" id="SSF53474">
    <property type="entry name" value="alpha/beta-Hydrolases"/>
    <property type="match status" value="1"/>
</dbReference>
<proteinExistence type="predicted"/>
<dbReference type="EMBL" id="KN847005">
    <property type="protein sequence ID" value="KIW87263.1"/>
    <property type="molecule type" value="Genomic_DNA"/>
</dbReference>
<dbReference type="AlphaFoldDB" id="A0A0D2H1V1"/>
<keyword evidence="1" id="KW-0378">Hydrolase</keyword>
<dbReference type="GO" id="GO:0016787">
    <property type="term" value="F:hydrolase activity"/>
    <property type="evidence" value="ECO:0007669"/>
    <property type="project" value="UniProtKB-KW"/>
</dbReference>
<evidence type="ECO:0000313" key="4">
    <source>
        <dbReference type="Proteomes" id="UP000053789"/>
    </source>
</evidence>
<evidence type="ECO:0000259" key="2">
    <source>
        <dbReference type="Pfam" id="PF20434"/>
    </source>
</evidence>
<evidence type="ECO:0000256" key="1">
    <source>
        <dbReference type="ARBA" id="ARBA00022801"/>
    </source>
</evidence>
<reference evidence="3" key="1">
    <citation type="submission" date="2015-01" db="EMBL/GenBank/DDBJ databases">
        <title>The Genome Sequence of Cladophialophora bantiana CBS 173.52.</title>
        <authorList>
            <consortium name="The Broad Institute Genomics Platform"/>
            <person name="Cuomo C."/>
            <person name="de Hoog S."/>
            <person name="Gorbushina A."/>
            <person name="Stielow B."/>
            <person name="Teixiera M."/>
            <person name="Abouelleil A."/>
            <person name="Chapman S.B."/>
            <person name="Priest M."/>
            <person name="Young S.K."/>
            <person name="Wortman J."/>
            <person name="Nusbaum C."/>
            <person name="Birren B."/>
        </authorList>
    </citation>
    <scope>NUCLEOTIDE SEQUENCE [LARGE SCALE GENOMIC DNA]</scope>
    <source>
        <strain evidence="3">CBS 173.52</strain>
    </source>
</reference>
<dbReference type="PANTHER" id="PTHR48081:SF33">
    <property type="entry name" value="KYNURENINE FORMAMIDASE"/>
    <property type="match status" value="1"/>
</dbReference>
<dbReference type="RefSeq" id="XP_016613932.1">
    <property type="nucleotide sequence ID" value="XM_016769873.1"/>
</dbReference>
<dbReference type="InterPro" id="IPR049492">
    <property type="entry name" value="BD-FAE-like_dom"/>
</dbReference>
<dbReference type="Pfam" id="PF20434">
    <property type="entry name" value="BD-FAE"/>
    <property type="match status" value="1"/>
</dbReference>
<sequence>MDKLPTLGRIIGQVVGPTYAVYAPLIAGNASKIELTKRETFKYGAHPRQELDIYQPSATTNPAHDTSPRPLLVFLHGGGFANGDKVNEARPLFYKNLGHFFADGAGLETICMNYRLITHGAKFPSGAEDLETALKWIAERYQGQQRDVYLFGNSAGGIHVAHWLLEPAFHDFRRKIIAGCGGVKLSGVIVVGALFDFKSSSPVLRQNLAAYLGDDLDSAAPVESLTRCAETGEFSSGPWPRLLIGDCALDPQDILKSTPEFIERLRAAGSVEVDYLNIKGHNHISPPLALGSDIAAEEEWGHEVVSWIRK</sequence>
<organism evidence="3 4">
    <name type="scientific">Cladophialophora bantiana (strain ATCC 10958 / CBS 173.52 / CDC B-1940 / NIH 8579)</name>
    <name type="common">Xylohypha bantiana</name>
    <dbReference type="NCBI Taxonomy" id="1442370"/>
    <lineage>
        <taxon>Eukaryota</taxon>
        <taxon>Fungi</taxon>
        <taxon>Dikarya</taxon>
        <taxon>Ascomycota</taxon>
        <taxon>Pezizomycotina</taxon>
        <taxon>Eurotiomycetes</taxon>
        <taxon>Chaetothyriomycetidae</taxon>
        <taxon>Chaetothyriales</taxon>
        <taxon>Herpotrichiellaceae</taxon>
        <taxon>Cladophialophora</taxon>
    </lineage>
</organism>
<dbReference type="HOGENOM" id="CLU_012494_8_1_1"/>
<dbReference type="Proteomes" id="UP000053789">
    <property type="component" value="Unassembled WGS sequence"/>
</dbReference>
<dbReference type="VEuPathDB" id="FungiDB:Z519_12166"/>
<dbReference type="Gene3D" id="3.40.50.1820">
    <property type="entry name" value="alpha/beta hydrolase"/>
    <property type="match status" value="1"/>
</dbReference>
<dbReference type="PANTHER" id="PTHR48081">
    <property type="entry name" value="AB HYDROLASE SUPERFAMILY PROTEIN C4A8.06C"/>
    <property type="match status" value="1"/>
</dbReference>
<dbReference type="InterPro" id="IPR050300">
    <property type="entry name" value="GDXG_lipolytic_enzyme"/>
</dbReference>
<dbReference type="OrthoDB" id="433474at2759"/>
<protein>
    <recommendedName>
        <fullName evidence="2">BD-FAE-like domain-containing protein</fullName>
    </recommendedName>
</protein>
<name>A0A0D2H1V1_CLAB1</name>
<feature type="domain" description="BD-FAE-like" evidence="2">
    <location>
        <begin position="51"/>
        <end position="161"/>
    </location>
</feature>
<dbReference type="InterPro" id="IPR029058">
    <property type="entry name" value="AB_hydrolase_fold"/>
</dbReference>
<dbReference type="GeneID" id="27705094"/>
<evidence type="ECO:0000313" key="3">
    <source>
        <dbReference type="EMBL" id="KIW87263.1"/>
    </source>
</evidence>